<comment type="similarity">
    <text evidence="4">Belongs to the Orn/Lys/Arg decarboxylase class-II family.</text>
</comment>
<evidence type="ECO:0000259" key="6">
    <source>
        <dbReference type="Pfam" id="PF02784"/>
    </source>
</evidence>
<dbReference type="GO" id="GO:0008836">
    <property type="term" value="F:diaminopimelate decarboxylase activity"/>
    <property type="evidence" value="ECO:0007669"/>
    <property type="project" value="UniProtKB-EC"/>
</dbReference>
<evidence type="ECO:0000259" key="5">
    <source>
        <dbReference type="Pfam" id="PF00278"/>
    </source>
</evidence>
<evidence type="ECO:0000313" key="7">
    <source>
        <dbReference type="EMBL" id="KXK09783.1"/>
    </source>
</evidence>
<dbReference type="InterPro" id="IPR009006">
    <property type="entry name" value="Ala_racemase/Decarboxylase_C"/>
</dbReference>
<dbReference type="GO" id="GO:0009089">
    <property type="term" value="P:lysine biosynthetic process via diaminopimelate"/>
    <property type="evidence" value="ECO:0007669"/>
    <property type="project" value="TreeGrafter"/>
</dbReference>
<dbReference type="EC" id="4.1.1.20" evidence="7"/>
<name>A0A136KKH1_9BACT</name>
<accession>A0A136KKH1</accession>
<dbReference type="PANTHER" id="PTHR43727">
    <property type="entry name" value="DIAMINOPIMELATE DECARBOXYLASE"/>
    <property type="match status" value="1"/>
</dbReference>
<dbReference type="InterPro" id="IPR022643">
    <property type="entry name" value="De-COase2_C"/>
</dbReference>
<keyword evidence="2 3" id="KW-0663">Pyridoxal phosphate</keyword>
<dbReference type="Gene3D" id="2.40.37.10">
    <property type="entry name" value="Lyase, Ornithine Decarboxylase, Chain A, domain 1"/>
    <property type="match status" value="1"/>
</dbReference>
<dbReference type="SUPFAM" id="SSF51419">
    <property type="entry name" value="PLP-binding barrel"/>
    <property type="match status" value="1"/>
</dbReference>
<evidence type="ECO:0000256" key="3">
    <source>
        <dbReference type="PIRSR" id="PIRSR600183-50"/>
    </source>
</evidence>
<comment type="cofactor">
    <cofactor evidence="1 3">
        <name>pyridoxal 5'-phosphate</name>
        <dbReference type="ChEBI" id="CHEBI:597326"/>
    </cofactor>
</comment>
<keyword evidence="7" id="KW-0456">Lyase</keyword>
<dbReference type="Proteomes" id="UP000070449">
    <property type="component" value="Unassembled WGS sequence"/>
</dbReference>
<organism evidence="7 8">
    <name type="scientific">candidate division WS6 bacterium OLB21</name>
    <dbReference type="NCBI Taxonomy" id="1617427"/>
    <lineage>
        <taxon>Bacteria</taxon>
        <taxon>Candidatus Dojkabacteria</taxon>
    </lineage>
</organism>
<protein>
    <submittedName>
        <fullName evidence="7">Diaminopimelate decarboxylase</fullName>
        <ecNumber evidence="7">4.1.1.20</ecNumber>
    </submittedName>
</protein>
<gene>
    <name evidence="7" type="primary">lysA</name>
    <name evidence="7" type="ORF">UZ20_WS6002000351</name>
</gene>
<dbReference type="InterPro" id="IPR029066">
    <property type="entry name" value="PLP-binding_barrel"/>
</dbReference>
<comment type="caution">
    <text evidence="7">The sequence shown here is derived from an EMBL/GenBank/DDBJ whole genome shotgun (WGS) entry which is preliminary data.</text>
</comment>
<dbReference type="AlphaFoldDB" id="A0A136KKH1"/>
<dbReference type="InterPro" id="IPR000183">
    <property type="entry name" value="Orn/DAP/Arg_de-COase"/>
</dbReference>
<reference evidence="7 8" key="1">
    <citation type="submission" date="2015-02" db="EMBL/GenBank/DDBJ databases">
        <title>Improved understanding of the partial-nitritation anammox process through 23 genomes representing the majority of the microbial community.</title>
        <authorList>
            <person name="Speth D.R."/>
            <person name="In T Zandt M."/>
            <person name="Guerrero Cruz S."/>
            <person name="Jetten M.S."/>
            <person name="Dutilh B.E."/>
        </authorList>
    </citation>
    <scope>NUCLEOTIDE SEQUENCE [LARGE SCALE GENOMIC DNA]</scope>
    <source>
        <strain evidence="7">OLB21</strain>
    </source>
</reference>
<dbReference type="PANTHER" id="PTHR43727:SF2">
    <property type="entry name" value="GROUP IV DECARBOXYLASE"/>
    <property type="match status" value="1"/>
</dbReference>
<dbReference type="Pfam" id="PF02784">
    <property type="entry name" value="Orn_Arg_deC_N"/>
    <property type="match status" value="1"/>
</dbReference>
<dbReference type="SUPFAM" id="SSF50621">
    <property type="entry name" value="Alanine racemase C-terminal domain-like"/>
    <property type="match status" value="1"/>
</dbReference>
<feature type="domain" description="Orn/DAP/Arg decarboxylase 2 C-terminal" evidence="5">
    <location>
        <begin position="341"/>
        <end position="434"/>
    </location>
</feature>
<evidence type="ECO:0000256" key="4">
    <source>
        <dbReference type="RuleBase" id="RU003737"/>
    </source>
</evidence>
<dbReference type="Pfam" id="PF00278">
    <property type="entry name" value="Orn_DAP_Arg_deC"/>
    <property type="match status" value="1"/>
</dbReference>
<feature type="modified residue" description="N6-(pyridoxal phosphate)lysine" evidence="3">
    <location>
        <position position="68"/>
    </location>
</feature>
<dbReference type="PRINTS" id="PR01179">
    <property type="entry name" value="ODADCRBXLASE"/>
</dbReference>
<sequence>MQSLFLEPKLTGQQAQLLADRDLLWQIYRSVGQATNIVFPQIVVENLRLFDNALSELGVKSEIYYAHKPNKSISIARELALLKSAKIDIASYGELKSALNAGFNGSRIEATGPKDSFFLAQLLLHKATINIDSLSELQKIINLKKKIGFEDQTQIFVRLAKPSGLNTEKDSRFGIPDNEIDSLFSELDKYRAEIRFKGFSYHQNSYTPSSRILALERTILLTLEALKKGLTPESINIGGGFKINYIANRNQWQDYVSGVIAGILGTGKHLGWNKTGLGYWNENGKIRGSQNFMNFYQNEDQYEQLSSLLSQKSTKLGGTFASTLSEMMLSLCIEPGRSMLDQAGMTIAEIIDIKKSANGENILVMNINRSQLDSFEQEYMLDPILVKPLESKEIETSDAFLAGNLCLGSDFISKRRVFFKSRPEVGDLLIFTNTASYLMDFAESNTLQQPIAPKIAVYKKEDKLFFTRDENYFSI</sequence>
<dbReference type="STRING" id="1617427.UZ20_WS6002000351"/>
<feature type="active site" description="Proton donor" evidence="3">
    <location>
        <position position="406"/>
    </location>
</feature>
<dbReference type="InterPro" id="IPR022644">
    <property type="entry name" value="De-COase2_N"/>
</dbReference>
<dbReference type="Gene3D" id="3.20.20.10">
    <property type="entry name" value="Alanine racemase"/>
    <property type="match status" value="1"/>
</dbReference>
<proteinExistence type="inferred from homology"/>
<evidence type="ECO:0000256" key="1">
    <source>
        <dbReference type="ARBA" id="ARBA00001933"/>
    </source>
</evidence>
<dbReference type="EMBL" id="JYPD01000012">
    <property type="protein sequence ID" value="KXK09783.1"/>
    <property type="molecule type" value="Genomic_DNA"/>
</dbReference>
<evidence type="ECO:0000313" key="8">
    <source>
        <dbReference type="Proteomes" id="UP000070449"/>
    </source>
</evidence>
<feature type="domain" description="Orn/DAP/Arg decarboxylase 2 N-terminal" evidence="6">
    <location>
        <begin position="48"/>
        <end position="256"/>
    </location>
</feature>
<evidence type="ECO:0000256" key="2">
    <source>
        <dbReference type="ARBA" id="ARBA00022898"/>
    </source>
</evidence>